<sequence>VAPGEQFTVSIAASDYGLFTQVTETLPAGFSYESSNLNPLQVSEAGNEVTFTLIGGNVDFTYTVTSSNTVGDYQFSGTFMDTNTEPAISVGVTGVTSISVSEPCPFSAVRSMPDEVKAGAEFNVSYTVEDDGQNVSVIETLPEGFTFVSSTLEVPNVIVNGNEVTFNLEGVTSFEYTLKASFDGGTHIFNGVIEDQDMNQCPTIGDNTIYVVPIEGMELMEGWNFISVPHVLENSSVDYVLNDIDYDALLYYNAGTELWEIPADLEPLKGYWIKSNDMQTVDKELLESAGAAVPPVMNVYSGWNAIGHSSMDSLPAELALSSIDESYTQIKGPWNPVMKSYDYTGWNGQEGVINGSHV</sequence>
<reference evidence="1 2" key="1">
    <citation type="submission" date="2018-08" db="EMBL/GenBank/DDBJ databases">
        <title>The metabolism and importance of syntrophic acetate oxidation coupled to methane or sulfide production in haloalkaline environments.</title>
        <authorList>
            <person name="Timmers P.H.A."/>
            <person name="Vavourakis C.D."/>
            <person name="Sorokin D.Y."/>
            <person name="Sinninghe Damste J.S."/>
            <person name="Muyzer G."/>
            <person name="Stams A.J.M."/>
            <person name="Plugge C.M."/>
        </authorList>
    </citation>
    <scope>NUCLEOTIDE SEQUENCE [LARGE SCALE GENOMIC DNA]</scope>
    <source>
        <strain evidence="1">MSAO_Arc3</strain>
    </source>
</reference>
<proteinExistence type="predicted"/>
<organism evidence="1 2">
    <name type="scientific">Methanosalsum natronophilum</name>
    <dbReference type="NCBI Taxonomy" id="768733"/>
    <lineage>
        <taxon>Archaea</taxon>
        <taxon>Methanobacteriati</taxon>
        <taxon>Methanobacteriota</taxon>
        <taxon>Stenosarchaea group</taxon>
        <taxon>Methanomicrobia</taxon>
        <taxon>Methanosarcinales</taxon>
        <taxon>Methanosarcinaceae</taxon>
        <taxon>Methanosalsum</taxon>
    </lineage>
</organism>
<dbReference type="EMBL" id="QZAB01000213">
    <property type="protein sequence ID" value="RQD88074.1"/>
    <property type="molecule type" value="Genomic_DNA"/>
</dbReference>
<dbReference type="AlphaFoldDB" id="A0A3R8CDA1"/>
<name>A0A3R8CDA1_9EURY</name>
<dbReference type="Proteomes" id="UP000284763">
    <property type="component" value="Unassembled WGS sequence"/>
</dbReference>
<gene>
    <name evidence="1" type="ORF">D5R95_03125</name>
</gene>
<comment type="caution">
    <text evidence="1">The sequence shown here is derived from an EMBL/GenBank/DDBJ whole genome shotgun (WGS) entry which is preliminary data.</text>
</comment>
<protein>
    <submittedName>
        <fullName evidence="1">Uncharacterized protein</fullName>
    </submittedName>
</protein>
<feature type="non-terminal residue" evidence="1">
    <location>
        <position position="1"/>
    </location>
</feature>
<evidence type="ECO:0000313" key="2">
    <source>
        <dbReference type="Proteomes" id="UP000284763"/>
    </source>
</evidence>
<feature type="non-terminal residue" evidence="1">
    <location>
        <position position="358"/>
    </location>
</feature>
<accession>A0A3R8CDA1</accession>
<evidence type="ECO:0000313" key="1">
    <source>
        <dbReference type="EMBL" id="RQD88074.1"/>
    </source>
</evidence>